<dbReference type="AlphaFoldDB" id="A0A8H7ZUY7"/>
<comment type="caution">
    <text evidence="1">The sequence shown here is derived from an EMBL/GenBank/DDBJ whole genome shotgun (WGS) entry which is preliminary data.</text>
</comment>
<protein>
    <submittedName>
        <fullName evidence="1">Uncharacterized protein</fullName>
    </submittedName>
</protein>
<dbReference type="Proteomes" id="UP000673691">
    <property type="component" value="Unassembled WGS sequence"/>
</dbReference>
<name>A0A8H7ZUY7_9FUNG</name>
<keyword evidence="2" id="KW-1185">Reference proteome</keyword>
<accession>A0A8H7ZUY7</accession>
<sequence>MRTAHHRRMMSPRFPVCGPGTATQKKVLTPWC</sequence>
<evidence type="ECO:0000313" key="1">
    <source>
        <dbReference type="EMBL" id="KAG5459632.1"/>
    </source>
</evidence>
<evidence type="ECO:0000313" key="2">
    <source>
        <dbReference type="Proteomes" id="UP000673691"/>
    </source>
</evidence>
<dbReference type="EMBL" id="JAEFCI010006520">
    <property type="protein sequence ID" value="KAG5459632.1"/>
    <property type="molecule type" value="Genomic_DNA"/>
</dbReference>
<reference evidence="1 2" key="1">
    <citation type="journal article" name="Sci. Rep.">
        <title>Genome-scale phylogenetic analyses confirm Olpidium as the closest living zoosporic fungus to the non-flagellated, terrestrial fungi.</title>
        <authorList>
            <person name="Chang Y."/>
            <person name="Rochon D."/>
            <person name="Sekimoto S."/>
            <person name="Wang Y."/>
            <person name="Chovatia M."/>
            <person name="Sandor L."/>
            <person name="Salamov A."/>
            <person name="Grigoriev I.V."/>
            <person name="Stajich J.E."/>
            <person name="Spatafora J.W."/>
        </authorList>
    </citation>
    <scope>NUCLEOTIDE SEQUENCE [LARGE SCALE GENOMIC DNA]</scope>
    <source>
        <strain evidence="1">S191</strain>
    </source>
</reference>
<proteinExistence type="predicted"/>
<organism evidence="1 2">
    <name type="scientific">Olpidium bornovanus</name>
    <dbReference type="NCBI Taxonomy" id="278681"/>
    <lineage>
        <taxon>Eukaryota</taxon>
        <taxon>Fungi</taxon>
        <taxon>Fungi incertae sedis</taxon>
        <taxon>Olpidiomycota</taxon>
        <taxon>Olpidiomycotina</taxon>
        <taxon>Olpidiomycetes</taxon>
        <taxon>Olpidiales</taxon>
        <taxon>Olpidiaceae</taxon>
        <taxon>Olpidium</taxon>
    </lineage>
</organism>
<gene>
    <name evidence="1" type="ORF">BJ554DRAFT_8420</name>
</gene>